<evidence type="ECO:0000313" key="2">
    <source>
        <dbReference type="Proteomes" id="UP000192727"/>
    </source>
</evidence>
<dbReference type="EMBL" id="CP020557">
    <property type="protein sequence ID" value="ARF68460.1"/>
    <property type="molecule type" value="Genomic_DNA"/>
</dbReference>
<name>A0A1V0UTW9_9BACL</name>
<organism evidence="1 2">
    <name type="scientific">Paenibacillus larvae subsp. pulvifaciens</name>
    <dbReference type="NCBI Taxonomy" id="1477"/>
    <lineage>
        <taxon>Bacteria</taxon>
        <taxon>Bacillati</taxon>
        <taxon>Bacillota</taxon>
        <taxon>Bacilli</taxon>
        <taxon>Bacillales</taxon>
        <taxon>Paenibacillaceae</taxon>
        <taxon>Paenibacillus</taxon>
    </lineage>
</organism>
<proteinExistence type="predicted"/>
<sequence length="452" mass="52642">MKNRIVLRAELEKTIAETGCTLSRLSELGGAAVGNLSASLRGRSLRPITVKQLDALTKVLGQPEGHYYDLYLAECFYKGRVARARMEPFLVRCAQLGRNELITKAIHLLVEHPKFPELLFSVAEKLYLGGFVKESVPFYEEVIEGEKYNHSERLAISHYRIFRAKIGPDAEENYKALIRFEAFRNKLPEHFHLDALLHLAKVCYSLQKWTMVEQFADELRILTTIACQNGLRRQYNRRVEEMPSPERHLVVYYGQAYLLLSAALIEQKRYGESKKYIQEYEDLTWFEPLDELGKKEMEKLHLWAKANKYIVDILSGNRTKLHEYVDFLAQHSNEVEDGLLVILESANKYEYNIDPVLDKFSKAYSTYNNRNVVHTHRYFRFCYQKAIYNFKQRRIKEGLDQILYCLSLSIATHKNSDTVNCSAQFLKYMEHASGSQKNDFIIMMKGVLEDEN</sequence>
<dbReference type="RefSeq" id="WP_024092903.1">
    <property type="nucleotide sequence ID" value="NZ_CP020557.1"/>
</dbReference>
<gene>
    <name evidence="1" type="ORF">B7C51_12540</name>
</gene>
<evidence type="ECO:0000313" key="1">
    <source>
        <dbReference type="EMBL" id="ARF68460.1"/>
    </source>
</evidence>
<protein>
    <recommendedName>
        <fullName evidence="3">DNA-binding protein</fullName>
    </recommendedName>
</protein>
<dbReference type="Proteomes" id="UP000192727">
    <property type="component" value="Chromosome"/>
</dbReference>
<evidence type="ECO:0008006" key="3">
    <source>
        <dbReference type="Google" id="ProtNLM"/>
    </source>
</evidence>
<reference evidence="1 2" key="1">
    <citation type="submission" date="2017-03" db="EMBL/GenBank/DDBJ databases">
        <title>Paenibacillus larvae genome sequencing.</title>
        <authorList>
            <person name="Dingman D.W."/>
        </authorList>
    </citation>
    <scope>NUCLEOTIDE SEQUENCE [LARGE SCALE GENOMIC DNA]</scope>
    <source>
        <strain evidence="1 2">SAG 10367</strain>
    </source>
</reference>
<accession>A0A1V0UTW9</accession>
<dbReference type="AlphaFoldDB" id="A0A1V0UTW9"/>